<name>A0ABS1GJF4_9AQUI</name>
<dbReference type="SUPFAM" id="SSF53218">
    <property type="entry name" value="Molybdenum cofactor biosynthesis proteins"/>
    <property type="match status" value="1"/>
</dbReference>
<dbReference type="HAMAP" id="MF_00226_B">
    <property type="entry name" value="CinA_B"/>
    <property type="match status" value="1"/>
</dbReference>
<dbReference type="Pfam" id="PF00994">
    <property type="entry name" value="MoCF_biosynth"/>
    <property type="match status" value="1"/>
</dbReference>
<dbReference type="CDD" id="cd00885">
    <property type="entry name" value="cinA"/>
    <property type="match status" value="1"/>
</dbReference>
<dbReference type="PIRSF" id="PIRSF006728">
    <property type="entry name" value="CinA"/>
    <property type="match status" value="1"/>
</dbReference>
<dbReference type="Proteomes" id="UP000772812">
    <property type="component" value="Unassembled WGS sequence"/>
</dbReference>
<dbReference type="InterPro" id="IPR050101">
    <property type="entry name" value="CinA"/>
</dbReference>
<comment type="similarity">
    <text evidence="1">Belongs to the CinA family.</text>
</comment>
<dbReference type="InterPro" id="IPR008136">
    <property type="entry name" value="CinA_C"/>
</dbReference>
<dbReference type="SUPFAM" id="SSF142433">
    <property type="entry name" value="CinA-like"/>
    <property type="match status" value="1"/>
</dbReference>
<evidence type="ECO:0000259" key="2">
    <source>
        <dbReference type="SMART" id="SM00852"/>
    </source>
</evidence>
<dbReference type="InterPro" id="IPR001453">
    <property type="entry name" value="MoaB/Mog_dom"/>
</dbReference>
<feature type="domain" description="MoaB/Mog" evidence="2">
    <location>
        <begin position="4"/>
        <end position="172"/>
    </location>
</feature>
<dbReference type="Gene3D" id="3.40.980.10">
    <property type="entry name" value="MoaB/Mog-like domain"/>
    <property type="match status" value="1"/>
</dbReference>
<accession>A0ABS1GJF4</accession>
<evidence type="ECO:0000313" key="3">
    <source>
        <dbReference type="EMBL" id="MBK3333067.1"/>
    </source>
</evidence>
<dbReference type="RefSeq" id="WP_200674463.1">
    <property type="nucleotide sequence ID" value="NZ_JAACYA010000002.1"/>
</dbReference>
<evidence type="ECO:0000256" key="1">
    <source>
        <dbReference type="HAMAP-Rule" id="MF_00226"/>
    </source>
</evidence>
<dbReference type="InterPro" id="IPR036653">
    <property type="entry name" value="CinA-like_C"/>
</dbReference>
<dbReference type="Gene3D" id="3.90.950.20">
    <property type="entry name" value="CinA-like"/>
    <property type="match status" value="1"/>
</dbReference>
<dbReference type="PANTHER" id="PTHR13939:SF0">
    <property type="entry name" value="NMN AMIDOHYDROLASE-LIKE PROTEIN YFAY"/>
    <property type="match status" value="1"/>
</dbReference>
<organism evidence="3 4">
    <name type="scientific">Persephonella atlantica</name>
    <dbReference type="NCBI Taxonomy" id="2699429"/>
    <lineage>
        <taxon>Bacteria</taxon>
        <taxon>Pseudomonadati</taxon>
        <taxon>Aquificota</taxon>
        <taxon>Aquificia</taxon>
        <taxon>Aquificales</taxon>
        <taxon>Hydrogenothermaceae</taxon>
        <taxon>Persephonella</taxon>
    </lineage>
</organism>
<sequence length="397" mass="43746">MKVFILITGSEFTMGLKQEKNSLFIAREIFKRGGNISGIAVSPDDLYQIQFFLKIGLDKSDVVIVSGGLGPTDDDITREAVSEAIGVPLIFHKQWLEKIKKTLRKQGREITDSIKKMAKIPYGAKLIENPVGKAAGFIKVLDDVKKAVVAVPGVPSEMKPMVLKALEMMGLKEEKQLVHLFRTFGKPEAEVGELLHDIDGIVFNSSPKGVDIFVSDKNRFFLENKIKVIRERIADIIYTEKDEEMEEVVGRILKEKQLTVSTAESSTGGLISGRIVNVPGSSEYFMGGVVSYSNDAKIQVLGVNREDIKNYGAVSETVAKQMAEGVRKLLNTDIAVSDTGIAGPTGATPEKPLGLHYIGFADGKKTDVYRVVFRGERNDVRLAISQYALNLIRLNLR</sequence>
<dbReference type="NCBIfam" id="TIGR00200">
    <property type="entry name" value="cinA_nterm"/>
    <property type="match status" value="1"/>
</dbReference>
<keyword evidence="4" id="KW-1185">Reference proteome</keyword>
<dbReference type="Pfam" id="PF02464">
    <property type="entry name" value="CinA"/>
    <property type="match status" value="1"/>
</dbReference>
<dbReference type="SMART" id="SM00852">
    <property type="entry name" value="MoCF_biosynth"/>
    <property type="match status" value="1"/>
</dbReference>
<gene>
    <name evidence="3" type="ORF">GWK41_08295</name>
</gene>
<proteinExistence type="inferred from homology"/>
<dbReference type="InterPro" id="IPR036425">
    <property type="entry name" value="MoaB/Mog-like_dom_sf"/>
</dbReference>
<dbReference type="PANTHER" id="PTHR13939">
    <property type="entry name" value="NICOTINAMIDE-NUCLEOTIDE AMIDOHYDROLASE PNCC"/>
    <property type="match status" value="1"/>
</dbReference>
<comment type="caution">
    <text evidence="3">The sequence shown here is derived from an EMBL/GenBank/DDBJ whole genome shotgun (WGS) entry which is preliminary data.</text>
</comment>
<dbReference type="InterPro" id="IPR008135">
    <property type="entry name" value="Competence-induced_CinA"/>
</dbReference>
<dbReference type="NCBIfam" id="TIGR00199">
    <property type="entry name" value="PncC_domain"/>
    <property type="match status" value="1"/>
</dbReference>
<reference evidence="3 4" key="1">
    <citation type="journal article" date="2021" name="Syst. Appl. Microbiol.">
        <title>Persephonella atlantica sp. nov.: How to adapt to physico-chemical gradients in high temperature hydrothermal habitats.</title>
        <authorList>
            <person name="Francois D.X."/>
            <person name="Godfroy A."/>
            <person name="Mathien C."/>
            <person name="Aube J."/>
            <person name="Cathalot C."/>
            <person name="Lesongeur F."/>
            <person name="L'Haridon S."/>
            <person name="Philippon X."/>
            <person name="Roussel E.G."/>
        </authorList>
    </citation>
    <scope>NUCLEOTIDE SEQUENCE [LARGE SCALE GENOMIC DNA]</scope>
    <source>
        <strain evidence="3 4">MO1340</strain>
    </source>
</reference>
<protein>
    <recommendedName>
        <fullName evidence="1">CinA-like protein</fullName>
    </recommendedName>
</protein>
<evidence type="ECO:0000313" key="4">
    <source>
        <dbReference type="Proteomes" id="UP000772812"/>
    </source>
</evidence>
<dbReference type="EMBL" id="JAACYA010000002">
    <property type="protein sequence ID" value="MBK3333067.1"/>
    <property type="molecule type" value="Genomic_DNA"/>
</dbReference>